<evidence type="ECO:0008006" key="2">
    <source>
        <dbReference type="Google" id="ProtNLM"/>
    </source>
</evidence>
<dbReference type="Gene3D" id="1.10.10.10">
    <property type="entry name" value="Winged helix-like DNA-binding domain superfamily/Winged helix DNA-binding domain"/>
    <property type="match status" value="1"/>
</dbReference>
<accession>A0A0F9SCZ5</accession>
<gene>
    <name evidence="1" type="ORF">LCGC14_0789500</name>
</gene>
<dbReference type="AlphaFoldDB" id="A0A0F9SCZ5"/>
<reference evidence="1" key="1">
    <citation type="journal article" date="2015" name="Nature">
        <title>Complex archaea that bridge the gap between prokaryotes and eukaryotes.</title>
        <authorList>
            <person name="Spang A."/>
            <person name="Saw J.H."/>
            <person name="Jorgensen S.L."/>
            <person name="Zaremba-Niedzwiedzka K."/>
            <person name="Martijn J."/>
            <person name="Lind A.E."/>
            <person name="van Eijk R."/>
            <person name="Schleper C."/>
            <person name="Guy L."/>
            <person name="Ettema T.J."/>
        </authorList>
    </citation>
    <scope>NUCLEOTIDE SEQUENCE</scope>
</reference>
<name>A0A0F9SCZ5_9ZZZZ</name>
<dbReference type="InterPro" id="IPR036388">
    <property type="entry name" value="WH-like_DNA-bd_sf"/>
</dbReference>
<evidence type="ECO:0000313" key="1">
    <source>
        <dbReference type="EMBL" id="KKN34846.1"/>
    </source>
</evidence>
<protein>
    <recommendedName>
        <fullName evidence="2">HTH hxlR-type domain-containing protein</fullName>
    </recommendedName>
</protein>
<dbReference type="EMBL" id="LAZR01002080">
    <property type="protein sequence ID" value="KKN34846.1"/>
    <property type="molecule type" value="Genomic_DNA"/>
</dbReference>
<sequence length="71" mass="8168">MYTRWSKPFIQKFFRGKSQLKYFGKSLGKLVSNGFVGEKPSKKKMTYSLTKKGISACKVLKEEEEIIENGI</sequence>
<comment type="caution">
    <text evidence="1">The sequence shown here is derived from an EMBL/GenBank/DDBJ whole genome shotgun (WGS) entry which is preliminary data.</text>
</comment>
<proteinExistence type="predicted"/>
<organism evidence="1">
    <name type="scientific">marine sediment metagenome</name>
    <dbReference type="NCBI Taxonomy" id="412755"/>
    <lineage>
        <taxon>unclassified sequences</taxon>
        <taxon>metagenomes</taxon>
        <taxon>ecological metagenomes</taxon>
    </lineage>
</organism>